<dbReference type="STRING" id="702114.A1355_17670"/>
<dbReference type="InterPro" id="IPR000847">
    <property type="entry name" value="LysR_HTH_N"/>
</dbReference>
<keyword evidence="3" id="KW-0238">DNA-binding</keyword>
<evidence type="ECO:0000313" key="6">
    <source>
        <dbReference type="EMBL" id="OAI28216.1"/>
    </source>
</evidence>
<comment type="similarity">
    <text evidence="1">Belongs to the LysR transcriptional regulatory family.</text>
</comment>
<reference evidence="7" key="1">
    <citation type="submission" date="2016-03" db="EMBL/GenBank/DDBJ databases">
        <authorList>
            <person name="Heylen K."/>
            <person name="De Vos P."/>
            <person name="Vekeman B."/>
        </authorList>
    </citation>
    <scope>NUCLEOTIDE SEQUENCE [LARGE SCALE GENOMIC DNA]</scope>
    <source>
        <strain evidence="7">R-45383</strain>
    </source>
</reference>
<dbReference type="EMBL" id="LUUK01000013">
    <property type="protein sequence ID" value="OAI28216.1"/>
    <property type="molecule type" value="Genomic_DNA"/>
</dbReference>
<name>A0A177PD80_9GAMM</name>
<evidence type="ECO:0000256" key="2">
    <source>
        <dbReference type="ARBA" id="ARBA00023015"/>
    </source>
</evidence>
<gene>
    <name evidence="6" type="ORF">A1355_17670</name>
</gene>
<dbReference type="InterPro" id="IPR036390">
    <property type="entry name" value="WH_DNA-bd_sf"/>
</dbReference>
<dbReference type="Gene3D" id="3.40.190.290">
    <property type="match status" value="1"/>
</dbReference>
<dbReference type="RefSeq" id="WP_064024223.1">
    <property type="nucleotide sequence ID" value="NZ_LUUK01000013.1"/>
</dbReference>
<dbReference type="Gene3D" id="1.10.10.10">
    <property type="entry name" value="Winged helix-like DNA-binding domain superfamily/Winged helix DNA-binding domain"/>
    <property type="match status" value="1"/>
</dbReference>
<feature type="domain" description="HTH lysR-type" evidence="5">
    <location>
        <begin position="14"/>
        <end position="71"/>
    </location>
</feature>
<protein>
    <submittedName>
        <fullName evidence="6">LysR family transcriptional regulator</fullName>
    </submittedName>
</protein>
<keyword evidence="2" id="KW-0805">Transcription regulation</keyword>
<keyword evidence="4" id="KW-0804">Transcription</keyword>
<comment type="caution">
    <text evidence="6">The sequence shown here is derived from an EMBL/GenBank/DDBJ whole genome shotgun (WGS) entry which is preliminary data.</text>
</comment>
<proteinExistence type="inferred from homology"/>
<dbReference type="InterPro" id="IPR036388">
    <property type="entry name" value="WH-like_DNA-bd_sf"/>
</dbReference>
<dbReference type="GO" id="GO:0003700">
    <property type="term" value="F:DNA-binding transcription factor activity"/>
    <property type="evidence" value="ECO:0007669"/>
    <property type="project" value="InterPro"/>
</dbReference>
<organism evidence="6 7">
    <name type="scientific">Methylomonas koyamae</name>
    <dbReference type="NCBI Taxonomy" id="702114"/>
    <lineage>
        <taxon>Bacteria</taxon>
        <taxon>Pseudomonadati</taxon>
        <taxon>Pseudomonadota</taxon>
        <taxon>Gammaproteobacteria</taxon>
        <taxon>Methylococcales</taxon>
        <taxon>Methylococcaceae</taxon>
        <taxon>Methylomonas</taxon>
    </lineage>
</organism>
<dbReference type="OrthoDB" id="5572602at2"/>
<accession>A0A177PD80</accession>
<evidence type="ECO:0000256" key="3">
    <source>
        <dbReference type="ARBA" id="ARBA00023125"/>
    </source>
</evidence>
<dbReference type="PROSITE" id="PS50931">
    <property type="entry name" value="HTH_LYSR"/>
    <property type="match status" value="1"/>
</dbReference>
<dbReference type="PANTHER" id="PTHR30537:SF5">
    <property type="entry name" value="HTH-TYPE TRANSCRIPTIONAL ACTIVATOR TTDR-RELATED"/>
    <property type="match status" value="1"/>
</dbReference>
<keyword evidence="7" id="KW-1185">Reference proteome</keyword>
<evidence type="ECO:0000256" key="1">
    <source>
        <dbReference type="ARBA" id="ARBA00009437"/>
    </source>
</evidence>
<dbReference type="FunFam" id="1.10.10.10:FF:000001">
    <property type="entry name" value="LysR family transcriptional regulator"/>
    <property type="match status" value="1"/>
</dbReference>
<dbReference type="PANTHER" id="PTHR30537">
    <property type="entry name" value="HTH-TYPE TRANSCRIPTIONAL REGULATOR"/>
    <property type="match status" value="1"/>
</dbReference>
<dbReference type="InterPro" id="IPR005119">
    <property type="entry name" value="LysR_subst-bd"/>
</dbReference>
<sequence>MDNIIPLEQQYPGIEPNDLWLFAKVADCGSFSRAAEAAGLPKSSLSRRIALLEQRLGERLLQRTTRKLTLTELGERLREHGRQIGEETNAAAAWAAHRQVTPSGRLRLSVPGDFASLALAPLLAEFGERYPDVMLALDLSPRRVDLVGEGYDLAIRVGELADDAMLAAKRLDRFEFGLYAAPHYLASAGTPDHPRQLAEHTALHLVAANQEIAPWRLRRGEELWTGLPRAAVTANSPELLVKLARLGRGIVAAPKVYGELSLHTGELVRLLADWQLPGVDVWAVFPGRKLMPTKTRVFLDFLAERFGKGAF</sequence>
<dbReference type="Proteomes" id="UP000077628">
    <property type="component" value="Unassembled WGS sequence"/>
</dbReference>
<dbReference type="Pfam" id="PF03466">
    <property type="entry name" value="LysR_substrate"/>
    <property type="match status" value="1"/>
</dbReference>
<evidence type="ECO:0000256" key="4">
    <source>
        <dbReference type="ARBA" id="ARBA00023163"/>
    </source>
</evidence>
<dbReference type="CDD" id="cd08422">
    <property type="entry name" value="PBP2_CrgA_like"/>
    <property type="match status" value="1"/>
</dbReference>
<dbReference type="SUPFAM" id="SSF53850">
    <property type="entry name" value="Periplasmic binding protein-like II"/>
    <property type="match status" value="1"/>
</dbReference>
<dbReference type="GO" id="GO:0003677">
    <property type="term" value="F:DNA binding"/>
    <property type="evidence" value="ECO:0007669"/>
    <property type="project" value="UniProtKB-KW"/>
</dbReference>
<dbReference type="SUPFAM" id="SSF46785">
    <property type="entry name" value="Winged helix' DNA-binding domain"/>
    <property type="match status" value="1"/>
</dbReference>
<dbReference type="AlphaFoldDB" id="A0A177PD80"/>
<dbReference type="Pfam" id="PF00126">
    <property type="entry name" value="HTH_1"/>
    <property type="match status" value="1"/>
</dbReference>
<evidence type="ECO:0000313" key="7">
    <source>
        <dbReference type="Proteomes" id="UP000077628"/>
    </source>
</evidence>
<evidence type="ECO:0000259" key="5">
    <source>
        <dbReference type="PROSITE" id="PS50931"/>
    </source>
</evidence>
<dbReference type="InterPro" id="IPR058163">
    <property type="entry name" value="LysR-type_TF_proteobact-type"/>
</dbReference>